<dbReference type="OrthoDB" id="409189at2759"/>
<dbReference type="EMBL" id="MIGC01003015">
    <property type="protein sequence ID" value="PHJ20127.1"/>
    <property type="molecule type" value="Genomic_DNA"/>
</dbReference>
<organism evidence="2 3">
    <name type="scientific">Cystoisospora suis</name>
    <dbReference type="NCBI Taxonomy" id="483139"/>
    <lineage>
        <taxon>Eukaryota</taxon>
        <taxon>Sar</taxon>
        <taxon>Alveolata</taxon>
        <taxon>Apicomplexa</taxon>
        <taxon>Conoidasida</taxon>
        <taxon>Coccidia</taxon>
        <taxon>Eucoccidiorida</taxon>
        <taxon>Eimeriorina</taxon>
        <taxon>Sarcocystidae</taxon>
        <taxon>Cystoisospora</taxon>
    </lineage>
</organism>
<proteinExistence type="predicted"/>
<sequence>MTRAGTLLQCGWLHLRPTMCCMCKLRDREAHFVWGGALRVAIPREAVRKMIRTLVAFERANRLRHPGPDWNGVHVQKGHALSAVLAHERLGIVDLASGKQPLFDASRQSEAESEPSPEFRGSRSRGGSRLL</sequence>
<dbReference type="AlphaFoldDB" id="A0A2C6KRP9"/>
<dbReference type="Proteomes" id="UP000221165">
    <property type="component" value="Unassembled WGS sequence"/>
</dbReference>
<evidence type="ECO:0000313" key="3">
    <source>
        <dbReference type="Proteomes" id="UP000221165"/>
    </source>
</evidence>
<dbReference type="GeneID" id="94429417"/>
<reference evidence="2 3" key="1">
    <citation type="journal article" date="2017" name="Int. J. Parasitol.">
        <title>The genome of the protozoan parasite Cystoisospora suis and a reverse vaccinology approach to identify vaccine candidates.</title>
        <authorList>
            <person name="Palmieri N."/>
            <person name="Shrestha A."/>
            <person name="Ruttkowski B."/>
            <person name="Beck T."/>
            <person name="Vogl C."/>
            <person name="Tomley F."/>
            <person name="Blake D.P."/>
            <person name="Joachim A."/>
        </authorList>
    </citation>
    <scope>NUCLEOTIDE SEQUENCE [LARGE SCALE GENOMIC DNA]</scope>
    <source>
        <strain evidence="2 3">Wien I</strain>
    </source>
</reference>
<dbReference type="InterPro" id="IPR029055">
    <property type="entry name" value="Ntn_hydrolases_N"/>
</dbReference>
<accession>A0A2C6KRP9</accession>
<evidence type="ECO:0000256" key="1">
    <source>
        <dbReference type="SAM" id="MobiDB-lite"/>
    </source>
</evidence>
<dbReference type="Gene3D" id="3.60.20.10">
    <property type="entry name" value="Glutamine Phosphoribosylpyrophosphate, subunit 1, domain 1"/>
    <property type="match status" value="1"/>
</dbReference>
<comment type="caution">
    <text evidence="2">The sequence shown here is derived from an EMBL/GenBank/DDBJ whole genome shotgun (WGS) entry which is preliminary data.</text>
</comment>
<feature type="region of interest" description="Disordered" evidence="1">
    <location>
        <begin position="104"/>
        <end position="131"/>
    </location>
</feature>
<gene>
    <name evidence="2" type="ORF">CSUI_006041</name>
</gene>
<protein>
    <submittedName>
        <fullName evidence="2">Asparagine synthetase b</fullName>
    </submittedName>
</protein>
<evidence type="ECO:0000313" key="2">
    <source>
        <dbReference type="EMBL" id="PHJ20127.1"/>
    </source>
</evidence>
<dbReference type="SUPFAM" id="SSF56235">
    <property type="entry name" value="N-terminal nucleophile aminohydrolases (Ntn hydrolases)"/>
    <property type="match status" value="1"/>
</dbReference>
<keyword evidence="3" id="KW-1185">Reference proteome</keyword>
<dbReference type="RefSeq" id="XP_067921818.1">
    <property type="nucleotide sequence ID" value="XM_068066206.1"/>
</dbReference>
<name>A0A2C6KRP9_9APIC</name>
<dbReference type="VEuPathDB" id="ToxoDB:CSUI_006041"/>